<dbReference type="Proteomes" id="UP001141253">
    <property type="component" value="Chromosome 19"/>
</dbReference>
<keyword evidence="5" id="KW-1185">Reference proteome</keyword>
<dbReference type="EMBL" id="JAPFFI010000018">
    <property type="protein sequence ID" value="KAJ6348824.1"/>
    <property type="molecule type" value="Genomic_DNA"/>
</dbReference>
<accession>A0ABQ9AKL0</accession>
<dbReference type="InterPro" id="IPR036396">
    <property type="entry name" value="Cyt_P450_sf"/>
</dbReference>
<sequence>MKYTWCVVCEVMRLSPPAHGGFREAIADFSYADFTIPKGWKVFWSVHSTHKNPKYFRDPERFDPFKIREEWH</sequence>
<evidence type="ECO:0000256" key="2">
    <source>
        <dbReference type="ARBA" id="ARBA00022723"/>
    </source>
</evidence>
<dbReference type="SUPFAM" id="SSF48264">
    <property type="entry name" value="Cytochrome P450"/>
    <property type="match status" value="1"/>
</dbReference>
<protein>
    <recommendedName>
        <fullName evidence="6">Cytochrome P450</fullName>
    </recommendedName>
</protein>
<gene>
    <name evidence="4" type="ORF">OIU77_006411</name>
</gene>
<evidence type="ECO:0008006" key="6">
    <source>
        <dbReference type="Google" id="ProtNLM"/>
    </source>
</evidence>
<reference evidence="4" key="1">
    <citation type="submission" date="2022-10" db="EMBL/GenBank/DDBJ databases">
        <authorList>
            <person name="Hyden B.L."/>
            <person name="Feng K."/>
            <person name="Yates T."/>
            <person name="Jawdy S."/>
            <person name="Smart L.B."/>
            <person name="Muchero W."/>
        </authorList>
    </citation>
    <scope>NUCLEOTIDE SEQUENCE</scope>
    <source>
        <tissue evidence="4">Shoot tip</tissue>
    </source>
</reference>
<dbReference type="Pfam" id="PF00067">
    <property type="entry name" value="p450"/>
    <property type="match status" value="1"/>
</dbReference>
<proteinExistence type="inferred from homology"/>
<keyword evidence="3" id="KW-0408">Iron</keyword>
<dbReference type="Gene3D" id="1.10.630.10">
    <property type="entry name" value="Cytochrome P450"/>
    <property type="match status" value="1"/>
</dbReference>
<keyword evidence="2" id="KW-0479">Metal-binding</keyword>
<evidence type="ECO:0000256" key="3">
    <source>
        <dbReference type="ARBA" id="ARBA00023004"/>
    </source>
</evidence>
<evidence type="ECO:0000256" key="1">
    <source>
        <dbReference type="ARBA" id="ARBA00010617"/>
    </source>
</evidence>
<organism evidence="4 5">
    <name type="scientific">Salix suchowensis</name>
    <dbReference type="NCBI Taxonomy" id="1278906"/>
    <lineage>
        <taxon>Eukaryota</taxon>
        <taxon>Viridiplantae</taxon>
        <taxon>Streptophyta</taxon>
        <taxon>Embryophyta</taxon>
        <taxon>Tracheophyta</taxon>
        <taxon>Spermatophyta</taxon>
        <taxon>Magnoliopsida</taxon>
        <taxon>eudicotyledons</taxon>
        <taxon>Gunneridae</taxon>
        <taxon>Pentapetalae</taxon>
        <taxon>rosids</taxon>
        <taxon>fabids</taxon>
        <taxon>Malpighiales</taxon>
        <taxon>Salicaceae</taxon>
        <taxon>Saliceae</taxon>
        <taxon>Salix</taxon>
    </lineage>
</organism>
<comment type="caution">
    <text evidence="4">The sequence shown here is derived from an EMBL/GenBank/DDBJ whole genome shotgun (WGS) entry which is preliminary data.</text>
</comment>
<evidence type="ECO:0000313" key="4">
    <source>
        <dbReference type="EMBL" id="KAJ6348824.1"/>
    </source>
</evidence>
<dbReference type="PANTHER" id="PTHR24286">
    <property type="entry name" value="CYTOCHROME P450 26"/>
    <property type="match status" value="1"/>
</dbReference>
<name>A0ABQ9AKL0_9ROSI</name>
<reference evidence="4" key="2">
    <citation type="journal article" date="2023" name="Int. J. Mol. Sci.">
        <title>De Novo Assembly and Annotation of 11 Diverse Shrub Willow (Salix) Genomes Reveals Novel Gene Organization in Sex-Linked Regions.</title>
        <authorList>
            <person name="Hyden B."/>
            <person name="Feng K."/>
            <person name="Yates T.B."/>
            <person name="Jawdy S."/>
            <person name="Cereghino C."/>
            <person name="Smart L.B."/>
            <person name="Muchero W."/>
        </authorList>
    </citation>
    <scope>NUCLEOTIDE SEQUENCE</scope>
    <source>
        <tissue evidence="4">Shoot tip</tissue>
    </source>
</reference>
<dbReference type="PANTHER" id="PTHR24286:SF53">
    <property type="entry name" value="BETA-AMYRIN 28-OXIDASE-LIKE"/>
    <property type="match status" value="1"/>
</dbReference>
<dbReference type="InterPro" id="IPR001128">
    <property type="entry name" value="Cyt_P450"/>
</dbReference>
<evidence type="ECO:0000313" key="5">
    <source>
        <dbReference type="Proteomes" id="UP001141253"/>
    </source>
</evidence>
<comment type="similarity">
    <text evidence="1">Belongs to the cytochrome P450 family.</text>
</comment>